<evidence type="ECO:0000313" key="3">
    <source>
        <dbReference type="EMBL" id="JAG29069.1"/>
    </source>
</evidence>
<sequence>MSNEDVGPCVVFVSCSDDLEIGKLVDLVAGAGDSAGVRVWDVNTKYYEATVNLFVVGRGELDRLKNDVNLQEAGGLVLYYDGDFQKSSEDLKSVQDFARDLEADVKLLVCDFCSSEGSRTSAEEWSVQEGFEHLEIAGDDGDSDRLKQALEAHVWPNMITKPAATNKKTEKTNRKSNNKAKEDDLDDFSTLFEQLATMKEQAAGLPPEERKNFAEQVVLAYWRSIGGDEEELLDL</sequence>
<evidence type="ECO:0000256" key="1">
    <source>
        <dbReference type="SAM" id="MobiDB-lite"/>
    </source>
</evidence>
<name>A0A0A9WW96_LYGHE</name>
<dbReference type="EMBL" id="GBHO01014535">
    <property type="protein sequence ID" value="JAG29069.1"/>
    <property type="molecule type" value="Transcribed_RNA"/>
</dbReference>
<feature type="region of interest" description="Disordered" evidence="1">
    <location>
        <begin position="161"/>
        <end position="183"/>
    </location>
</feature>
<dbReference type="PANTHER" id="PTHR14659:SF1">
    <property type="entry name" value="ALPHA- AND GAMMA-ADAPTIN-BINDING PROTEIN P34"/>
    <property type="match status" value="1"/>
</dbReference>
<protein>
    <submittedName>
        <fullName evidence="2">Alpha-and gamma-adaptin-binding protein p34</fullName>
    </submittedName>
</protein>
<dbReference type="EMBL" id="GBHO01032806">
    <property type="protein sequence ID" value="JAG10798.1"/>
    <property type="molecule type" value="Transcribed_RNA"/>
</dbReference>
<evidence type="ECO:0000313" key="4">
    <source>
        <dbReference type="EMBL" id="JAG60101.1"/>
    </source>
</evidence>
<reference evidence="2" key="2">
    <citation type="submission" date="2014-07" db="EMBL/GenBank/DDBJ databases">
        <authorList>
            <person name="Hull J."/>
        </authorList>
    </citation>
    <scope>NUCLEOTIDE SEQUENCE</scope>
</reference>
<organism evidence="2">
    <name type="scientific">Lygus hesperus</name>
    <name type="common">Western plant bug</name>
    <dbReference type="NCBI Taxonomy" id="30085"/>
    <lineage>
        <taxon>Eukaryota</taxon>
        <taxon>Metazoa</taxon>
        <taxon>Ecdysozoa</taxon>
        <taxon>Arthropoda</taxon>
        <taxon>Hexapoda</taxon>
        <taxon>Insecta</taxon>
        <taxon>Pterygota</taxon>
        <taxon>Neoptera</taxon>
        <taxon>Paraneoptera</taxon>
        <taxon>Hemiptera</taxon>
        <taxon>Heteroptera</taxon>
        <taxon>Panheteroptera</taxon>
        <taxon>Cimicomorpha</taxon>
        <taxon>Miridae</taxon>
        <taxon>Mirini</taxon>
        <taxon>Lygus</taxon>
    </lineage>
</organism>
<dbReference type="AlphaFoldDB" id="A0A0A9WW96"/>
<dbReference type="Pfam" id="PF10199">
    <property type="entry name" value="Adaptin_binding"/>
    <property type="match status" value="1"/>
</dbReference>
<evidence type="ECO:0000313" key="2">
    <source>
        <dbReference type="EMBL" id="JAG10798.1"/>
    </source>
</evidence>
<reference evidence="2" key="1">
    <citation type="journal article" date="2014" name="PLoS ONE">
        <title>Transcriptome-Based Identification of ABC Transporters in the Western Tarnished Plant Bug Lygus hesperus.</title>
        <authorList>
            <person name="Hull J.J."/>
            <person name="Chaney K."/>
            <person name="Geib S.M."/>
            <person name="Fabrick J.A."/>
            <person name="Brent C.S."/>
            <person name="Walsh D."/>
            <person name="Lavine L.C."/>
        </authorList>
    </citation>
    <scope>NUCLEOTIDE SEQUENCE</scope>
</reference>
<gene>
    <name evidence="2" type="primary">Aagab_2</name>
    <name evidence="3" type="synonym">Aagab_3</name>
    <name evidence="2" type="ORF">CM83_47470</name>
    <name evidence="3" type="ORF">CM83_47471</name>
</gene>
<accession>A0A0A9WW96</accession>
<dbReference type="InterPro" id="IPR019341">
    <property type="entry name" value="Alpha/Gamma-adaptin-bd_p34"/>
</dbReference>
<dbReference type="EMBL" id="GBRD01005720">
    <property type="protein sequence ID" value="JAG60101.1"/>
    <property type="molecule type" value="Transcribed_RNA"/>
</dbReference>
<proteinExistence type="predicted"/>
<dbReference type="Gene3D" id="3.40.50.11960">
    <property type="match status" value="1"/>
</dbReference>
<dbReference type="PANTHER" id="PTHR14659">
    <property type="entry name" value="ALPHA- AND GAMMA-ADAPTIN-BINDING PROTEIN P34"/>
    <property type="match status" value="1"/>
</dbReference>
<reference evidence="4" key="3">
    <citation type="submission" date="2014-09" db="EMBL/GenBank/DDBJ databases">
        <authorList>
            <person name="Magalhaes I.L.F."/>
            <person name="Oliveira U."/>
            <person name="Santos F.R."/>
            <person name="Vidigal T.H.D.A."/>
            <person name="Brescovit A.D."/>
            <person name="Santos A.J."/>
        </authorList>
    </citation>
    <scope>NUCLEOTIDE SEQUENCE</scope>
</reference>